<name>A0A7J0CRG9_STRMI</name>
<protein>
    <submittedName>
        <fullName evidence="3">Uncharacterized protein</fullName>
    </submittedName>
</protein>
<feature type="compositionally biased region" description="Acidic residues" evidence="1">
    <location>
        <begin position="70"/>
        <end position="81"/>
    </location>
</feature>
<evidence type="ECO:0000313" key="4">
    <source>
        <dbReference type="Proteomes" id="UP000498740"/>
    </source>
</evidence>
<gene>
    <name evidence="3" type="ORF">Smic_36470</name>
</gene>
<evidence type="ECO:0000256" key="1">
    <source>
        <dbReference type="SAM" id="MobiDB-lite"/>
    </source>
</evidence>
<feature type="transmembrane region" description="Helical" evidence="2">
    <location>
        <begin position="27"/>
        <end position="49"/>
    </location>
</feature>
<evidence type="ECO:0000256" key="2">
    <source>
        <dbReference type="SAM" id="Phobius"/>
    </source>
</evidence>
<sequence>MDEQISADAPAMPDTSPKVPKPLDRHAFLKGLTVGILASSLVGTGLFLAMDNGGRPTPAAPEATATAVEEVADEPTEEPPSEETYNTAPDRTDFLLDLKTKSKQCFGSAGCNVTVEPTLSYLGLLPLDPDETYSITYEVRGGEDGAVIQTMELTNQTSLSYQPVAMSTAKSSSKLTAEVTDIAMSG</sequence>
<dbReference type="Proteomes" id="UP000498740">
    <property type="component" value="Unassembled WGS sequence"/>
</dbReference>
<accession>A0A7J0CRG9</accession>
<comment type="caution">
    <text evidence="3">The sequence shown here is derived from an EMBL/GenBank/DDBJ whole genome shotgun (WGS) entry which is preliminary data.</text>
</comment>
<dbReference type="RefSeq" id="WP_032756148.1">
    <property type="nucleotide sequence ID" value="NZ_BMUG01000002.1"/>
</dbReference>
<dbReference type="AlphaFoldDB" id="A0A7J0CRG9"/>
<feature type="region of interest" description="Disordered" evidence="1">
    <location>
        <begin position="1"/>
        <end position="20"/>
    </location>
</feature>
<feature type="compositionally biased region" description="Low complexity" evidence="1">
    <location>
        <begin position="57"/>
        <end position="69"/>
    </location>
</feature>
<organism evidence="3 4">
    <name type="scientific">Streptomyces microflavus</name>
    <name type="common">Streptomyces lipmanii</name>
    <dbReference type="NCBI Taxonomy" id="1919"/>
    <lineage>
        <taxon>Bacteria</taxon>
        <taxon>Bacillati</taxon>
        <taxon>Actinomycetota</taxon>
        <taxon>Actinomycetes</taxon>
        <taxon>Kitasatosporales</taxon>
        <taxon>Streptomycetaceae</taxon>
        <taxon>Streptomyces</taxon>
    </lineage>
</organism>
<keyword evidence="2" id="KW-1133">Transmembrane helix</keyword>
<evidence type="ECO:0000313" key="3">
    <source>
        <dbReference type="EMBL" id="GFN05091.1"/>
    </source>
</evidence>
<keyword evidence="2" id="KW-0812">Transmembrane</keyword>
<dbReference type="EMBL" id="BLWD01000001">
    <property type="protein sequence ID" value="GFN05091.1"/>
    <property type="molecule type" value="Genomic_DNA"/>
</dbReference>
<reference evidence="3 4" key="1">
    <citation type="submission" date="2020-05" db="EMBL/GenBank/DDBJ databases">
        <title>Whole genome shotgun sequence of Streptomyces microflavus NBRC 13062.</title>
        <authorList>
            <person name="Komaki H."/>
            <person name="Tamura T."/>
        </authorList>
    </citation>
    <scope>NUCLEOTIDE SEQUENCE [LARGE SCALE GENOMIC DNA]</scope>
    <source>
        <strain evidence="3 4">NBRC 13062</strain>
    </source>
</reference>
<keyword evidence="2" id="KW-0472">Membrane</keyword>
<feature type="region of interest" description="Disordered" evidence="1">
    <location>
        <begin position="57"/>
        <end position="88"/>
    </location>
</feature>
<proteinExistence type="predicted"/>